<evidence type="ECO:0000313" key="2">
    <source>
        <dbReference type="Proteomes" id="UP000050317"/>
    </source>
</evidence>
<name>A0A0Q0CGZ6_9PSED</name>
<dbReference type="AlphaFoldDB" id="A0A0Q0CGZ6"/>
<protein>
    <submittedName>
        <fullName evidence="1">Membrane protein</fullName>
    </submittedName>
</protein>
<gene>
    <name evidence="1" type="ORF">ALO40_200100</name>
</gene>
<reference evidence="1 2" key="1">
    <citation type="submission" date="2015-09" db="EMBL/GenBank/DDBJ databases">
        <title>Genome announcement of multiple Pseudomonas syringae strains.</title>
        <authorList>
            <person name="Thakur S."/>
            <person name="Wang P.W."/>
            <person name="Gong Y."/>
            <person name="Weir B.S."/>
            <person name="Guttman D.S."/>
        </authorList>
    </citation>
    <scope>NUCLEOTIDE SEQUENCE [LARGE SCALE GENOMIC DNA]</scope>
    <source>
        <strain evidence="1 2">ICMP3963</strain>
    </source>
</reference>
<organism evidence="1 2">
    <name type="scientific">Pseudomonas syringae pv. viburni</name>
    <dbReference type="NCBI Taxonomy" id="251703"/>
    <lineage>
        <taxon>Bacteria</taxon>
        <taxon>Pseudomonadati</taxon>
        <taxon>Pseudomonadota</taxon>
        <taxon>Gammaproteobacteria</taxon>
        <taxon>Pseudomonadales</taxon>
        <taxon>Pseudomonadaceae</taxon>
        <taxon>Pseudomonas</taxon>
    </lineage>
</organism>
<accession>A0A0Q0CGZ6</accession>
<dbReference type="Proteomes" id="UP000050317">
    <property type="component" value="Unassembled WGS sequence"/>
</dbReference>
<proteinExistence type="predicted"/>
<evidence type="ECO:0000313" key="1">
    <source>
        <dbReference type="EMBL" id="KPZ10720.1"/>
    </source>
</evidence>
<dbReference type="EMBL" id="LJRR01000384">
    <property type="protein sequence ID" value="KPZ10720.1"/>
    <property type="molecule type" value="Genomic_DNA"/>
</dbReference>
<sequence>MHQLRNIFFGDAFASKEIEAVLLGFLGSFFNGLGIQRDHFSKMPSFKYSF</sequence>
<comment type="caution">
    <text evidence="1">The sequence shown here is derived from an EMBL/GenBank/DDBJ whole genome shotgun (WGS) entry which is preliminary data.</text>
</comment>